<reference evidence="4" key="1">
    <citation type="submission" date="2018-05" db="EMBL/GenBank/DDBJ databases">
        <title>Pedobacter paludis sp. nov., isolated from wetland soil.</title>
        <authorList>
            <person name="Zhang Y."/>
        </authorList>
    </citation>
    <scope>NUCLEOTIDE SEQUENCE [LARGE SCALE GENOMIC DNA]</scope>
    <source>
        <strain evidence="4">R-8</strain>
    </source>
</reference>
<keyword evidence="4" id="KW-1185">Reference proteome</keyword>
<evidence type="ECO:0000256" key="1">
    <source>
        <dbReference type="SAM" id="MobiDB-lite"/>
    </source>
</evidence>
<dbReference type="Proteomes" id="UP000245391">
    <property type="component" value="Unassembled WGS sequence"/>
</dbReference>
<feature type="compositionally biased region" description="Gly residues" evidence="1">
    <location>
        <begin position="35"/>
        <end position="50"/>
    </location>
</feature>
<name>A0A317F3D1_9SPHI</name>
<evidence type="ECO:0000256" key="2">
    <source>
        <dbReference type="SAM" id="SignalP"/>
    </source>
</evidence>
<feature type="chain" id="PRO_5016308563" evidence="2">
    <location>
        <begin position="29"/>
        <end position="297"/>
    </location>
</feature>
<keyword evidence="2" id="KW-0732">Signal</keyword>
<dbReference type="InterPro" id="IPR045398">
    <property type="entry name" value="DUF6515"/>
</dbReference>
<dbReference type="RefSeq" id="WP_109929459.1">
    <property type="nucleotide sequence ID" value="NZ_QGNY01000003.1"/>
</dbReference>
<sequence length="297" mass="32261">MNRLLNKSLVVFAVAALVATLNVENASAQRPSRGGSSGGGRSGGSIGGGRSSSVSPSRGGGSTSRQPSMQAPSRGGIQGPSRGSYRPSPGISGPGGRPVRPSYGYNRPGYRPGYRPGGGYIRPGYGYRPSYGYYGYHNYYRPFIGFRLNVLPYGYYPFYFGPDQYYYSGGLFYRQYENNYQVVVPPVGAEVPNLPSDANLVTIDGVDYYEYKGVYYTQGTNADGKTVYVVAGKDGVLNTTDGPVDTHQIGDIINQLPEGCREVTIKNEKYIVSPDDVYYEEVINGNTTSYRVIGKLF</sequence>
<dbReference type="OrthoDB" id="660033at2"/>
<feature type="signal peptide" evidence="2">
    <location>
        <begin position="1"/>
        <end position="28"/>
    </location>
</feature>
<evidence type="ECO:0000313" key="3">
    <source>
        <dbReference type="EMBL" id="PWS32006.1"/>
    </source>
</evidence>
<feature type="region of interest" description="Disordered" evidence="1">
    <location>
        <begin position="26"/>
        <end position="110"/>
    </location>
</feature>
<feature type="compositionally biased region" description="Low complexity" evidence="1">
    <location>
        <begin position="51"/>
        <end position="68"/>
    </location>
</feature>
<proteinExistence type="predicted"/>
<evidence type="ECO:0000313" key="4">
    <source>
        <dbReference type="Proteomes" id="UP000245391"/>
    </source>
</evidence>
<gene>
    <name evidence="3" type="ORF">DF947_09480</name>
</gene>
<comment type="caution">
    <text evidence="3">The sequence shown here is derived from an EMBL/GenBank/DDBJ whole genome shotgun (WGS) entry which is preliminary data.</text>
</comment>
<dbReference type="EMBL" id="QGNY01000003">
    <property type="protein sequence ID" value="PWS32006.1"/>
    <property type="molecule type" value="Genomic_DNA"/>
</dbReference>
<dbReference type="AlphaFoldDB" id="A0A317F3D1"/>
<accession>A0A317F3D1</accession>
<protein>
    <submittedName>
        <fullName evidence="3">Uncharacterized protein</fullName>
    </submittedName>
</protein>
<dbReference type="Pfam" id="PF20125">
    <property type="entry name" value="DUF6515"/>
    <property type="match status" value="1"/>
</dbReference>
<feature type="compositionally biased region" description="Low complexity" evidence="1">
    <location>
        <begin position="79"/>
        <end position="110"/>
    </location>
</feature>
<organism evidence="3 4">
    <name type="scientific">Pedobacter paludis</name>
    <dbReference type="NCBI Taxonomy" id="2203212"/>
    <lineage>
        <taxon>Bacteria</taxon>
        <taxon>Pseudomonadati</taxon>
        <taxon>Bacteroidota</taxon>
        <taxon>Sphingobacteriia</taxon>
        <taxon>Sphingobacteriales</taxon>
        <taxon>Sphingobacteriaceae</taxon>
        <taxon>Pedobacter</taxon>
    </lineage>
</organism>